<dbReference type="InterPro" id="IPR003567">
    <property type="entry name" value="Cyt_c_biogenesis"/>
</dbReference>
<dbReference type="GO" id="GO:0017004">
    <property type="term" value="P:cytochrome complex assembly"/>
    <property type="evidence" value="ECO:0007669"/>
    <property type="project" value="UniProtKB-KW"/>
</dbReference>
<feature type="transmembrane region" description="Helical" evidence="11">
    <location>
        <begin position="490"/>
        <end position="515"/>
    </location>
</feature>
<keyword evidence="8 11" id="KW-0472">Membrane</keyword>
<dbReference type="NCBIfam" id="TIGR00353">
    <property type="entry name" value="nrfE"/>
    <property type="match status" value="1"/>
</dbReference>
<comment type="similarity">
    <text evidence="2">Belongs to the CcmF/CycK/Ccl1/NrfE/CcsA family.</text>
</comment>
<dbReference type="Pfam" id="PF01578">
    <property type="entry name" value="Cytochrom_C_asm"/>
    <property type="match status" value="1"/>
</dbReference>
<keyword evidence="4" id="KW-0997">Cell inner membrane</keyword>
<feature type="transmembrane region" description="Helical" evidence="11">
    <location>
        <begin position="96"/>
        <end position="114"/>
    </location>
</feature>
<feature type="transmembrane region" description="Helical" evidence="11">
    <location>
        <begin position="177"/>
        <end position="197"/>
    </location>
</feature>
<feature type="transmembrane region" description="Helical" evidence="11">
    <location>
        <begin position="209"/>
        <end position="229"/>
    </location>
</feature>
<keyword evidence="5 11" id="KW-0812">Transmembrane</keyword>
<evidence type="ECO:0000256" key="7">
    <source>
        <dbReference type="ARBA" id="ARBA00022989"/>
    </source>
</evidence>
<dbReference type="Pfam" id="PF16327">
    <property type="entry name" value="CcmF_C"/>
    <property type="match status" value="1"/>
</dbReference>
<dbReference type="PANTHER" id="PTHR43653">
    <property type="entry name" value="CYTOCHROME C ASSEMBLY PROTEIN-RELATED"/>
    <property type="match status" value="1"/>
</dbReference>
<evidence type="ECO:0000256" key="4">
    <source>
        <dbReference type="ARBA" id="ARBA00022519"/>
    </source>
</evidence>
<feature type="transmembrane region" description="Helical" evidence="11">
    <location>
        <begin position="394"/>
        <end position="413"/>
    </location>
</feature>
<dbReference type="GO" id="GO:0020037">
    <property type="term" value="F:heme binding"/>
    <property type="evidence" value="ECO:0007669"/>
    <property type="project" value="InterPro"/>
</dbReference>
<evidence type="ECO:0000256" key="10">
    <source>
        <dbReference type="SAM" id="MobiDB-lite"/>
    </source>
</evidence>
<evidence type="ECO:0000256" key="2">
    <source>
        <dbReference type="ARBA" id="ARBA00009186"/>
    </source>
</evidence>
<evidence type="ECO:0000256" key="6">
    <source>
        <dbReference type="ARBA" id="ARBA00022748"/>
    </source>
</evidence>
<dbReference type="PRINTS" id="PR01411">
    <property type="entry name" value="CCMFBIOGNSIS"/>
</dbReference>
<dbReference type="HOGENOM" id="CLU_015041_3_0_4"/>
<evidence type="ECO:0000313" key="15">
    <source>
        <dbReference type="Proteomes" id="UP000004853"/>
    </source>
</evidence>
<evidence type="ECO:0000256" key="11">
    <source>
        <dbReference type="SAM" id="Phobius"/>
    </source>
</evidence>
<evidence type="ECO:0000256" key="5">
    <source>
        <dbReference type="ARBA" id="ARBA00022692"/>
    </source>
</evidence>
<dbReference type="OrthoDB" id="9761451at2"/>
<dbReference type="NCBIfam" id="NF007691">
    <property type="entry name" value="PRK10369.1"/>
    <property type="match status" value="1"/>
</dbReference>
<dbReference type="Proteomes" id="UP000004853">
    <property type="component" value="Unassembled WGS sequence"/>
</dbReference>
<dbReference type="GO" id="GO:0015232">
    <property type="term" value="F:heme transmembrane transporter activity"/>
    <property type="evidence" value="ECO:0007669"/>
    <property type="project" value="InterPro"/>
</dbReference>
<evidence type="ECO:0000256" key="9">
    <source>
        <dbReference type="ARBA" id="ARBA00037230"/>
    </source>
</evidence>
<sequence>MIAEVGHFALMLGFALALVQAIVPLYGAWRGRAALMAVGRGAARGQLLFVLLSYACLHLLFIANDFSVRLVADNSHTRTPLIYRITAVWGNHEGSMLLWIVSLSLWTAAVTRWSRALPEAFTARVLGVLGAVSAGFTAFTLLTSNPFARLLPAAQEGRDLNPLLQDPGMIIHPPLLYLGYVGFSIAFAFAIAALMTGRFDAAWARWSRPWTVAAWVLLTAGIAVGSSWAYYELGWGGWWFWDPVENASFMPWLLGTALIHSLAATEKRGAFRGWTVLLAIGTFSLSLLGTFLVRSGVVTSVHSFATDPARGLFILCLLAAVVGASLLLYAWRAPRLQGGGHFQLVSRDAALLANNALLSVACAAVLLGTLYPLLLDALGLGRISVGPPYFDTTFVPLMTPVLILLVPGAQARWKADTWQRLARRLGPATLASVLLGPALGYGLGHFTWRTCLGLSLAAWIVLGNLQLLAERLRGGGGRADLAARLRGIPGGWWGMWLAHLGLGVFIVGVTMVNSFQSQLDVRMLPGQTAHLAGYTFTFGGVEQVAGPNWIAARATLDIARGGNHVATLRPETRRYVAQAMPMTQSAIDVGPLRDLYTALGEALPGGGWIVNLFHKPFISWIWAGCALMILGGLVAAGDRRYRKPASRRDPAPPASAQPPEGGQP</sequence>
<dbReference type="PRINTS" id="PR01410">
    <property type="entry name" value="CCBIOGENESIS"/>
</dbReference>
<feature type="transmembrane region" description="Helical" evidence="11">
    <location>
        <begin position="352"/>
        <end position="374"/>
    </location>
</feature>
<evidence type="ECO:0000313" key="14">
    <source>
        <dbReference type="EMBL" id="EGP44380.1"/>
    </source>
</evidence>
<evidence type="ECO:0000259" key="13">
    <source>
        <dbReference type="Pfam" id="PF16327"/>
    </source>
</evidence>
<dbReference type="InterPro" id="IPR003568">
    <property type="entry name" value="Cyt_c_biogenesis_CcmF"/>
</dbReference>
<keyword evidence="7 11" id="KW-1133">Transmembrane helix</keyword>
<feature type="transmembrane region" description="Helical" evidence="11">
    <location>
        <begin position="273"/>
        <end position="292"/>
    </location>
</feature>
<name>F7T5K7_9BURK</name>
<protein>
    <submittedName>
        <fullName evidence="14">Cytochrome c-type biogenesis protein CcmF</fullName>
    </submittedName>
</protein>
<dbReference type="InterPro" id="IPR032523">
    <property type="entry name" value="CcmF_C"/>
</dbReference>
<feature type="transmembrane region" description="Helical" evidence="11">
    <location>
        <begin position="312"/>
        <end position="331"/>
    </location>
</feature>
<evidence type="ECO:0000259" key="12">
    <source>
        <dbReference type="Pfam" id="PF01578"/>
    </source>
</evidence>
<feature type="transmembrane region" description="Helical" evidence="11">
    <location>
        <begin position="6"/>
        <end position="29"/>
    </location>
</feature>
<feature type="transmembrane region" description="Helical" evidence="11">
    <location>
        <begin position="249"/>
        <end position="266"/>
    </location>
</feature>
<dbReference type="PATRIC" id="fig|1003200.3.peg.4201"/>
<dbReference type="AlphaFoldDB" id="F7T5K7"/>
<proteinExistence type="inferred from homology"/>
<feature type="transmembrane region" description="Helical" evidence="11">
    <location>
        <begin position="121"/>
        <end position="142"/>
    </location>
</feature>
<feature type="transmembrane region" description="Helical" evidence="11">
    <location>
        <begin position="617"/>
        <end position="637"/>
    </location>
</feature>
<accession>F7T5K7</accession>
<dbReference type="GO" id="GO:0005886">
    <property type="term" value="C:plasma membrane"/>
    <property type="evidence" value="ECO:0007669"/>
    <property type="project" value="UniProtKB-SubCell"/>
</dbReference>
<organism evidence="14 15">
    <name type="scientific">Achromobacter insuavis AXX-A</name>
    <dbReference type="NCBI Taxonomy" id="1003200"/>
    <lineage>
        <taxon>Bacteria</taxon>
        <taxon>Pseudomonadati</taxon>
        <taxon>Pseudomonadota</taxon>
        <taxon>Betaproteobacteria</taxon>
        <taxon>Burkholderiales</taxon>
        <taxon>Alcaligenaceae</taxon>
        <taxon>Achromobacter</taxon>
    </lineage>
</organism>
<comment type="caution">
    <text evidence="14">The sequence shown here is derived from an EMBL/GenBank/DDBJ whole genome shotgun (WGS) entry which is preliminary data.</text>
</comment>
<dbReference type="eggNOG" id="COG1138">
    <property type="taxonomic scope" value="Bacteria"/>
</dbReference>
<keyword evidence="6" id="KW-0201">Cytochrome c-type biogenesis</keyword>
<evidence type="ECO:0000256" key="3">
    <source>
        <dbReference type="ARBA" id="ARBA00022475"/>
    </source>
</evidence>
<feature type="domain" description="Cytochrome c-type biogenesis protein CcmF C-terminal" evidence="13">
    <location>
        <begin position="315"/>
        <end position="639"/>
    </location>
</feature>
<feature type="transmembrane region" description="Helical" evidence="11">
    <location>
        <begin position="41"/>
        <end position="63"/>
    </location>
</feature>
<dbReference type="InterPro" id="IPR002541">
    <property type="entry name" value="Cyt_c_assembly"/>
</dbReference>
<comment type="subcellular location">
    <subcellularLocation>
        <location evidence="1">Cell inner membrane</location>
        <topology evidence="1">Multi-pass membrane protein</topology>
    </subcellularLocation>
</comment>
<keyword evidence="3" id="KW-1003">Cell membrane</keyword>
<evidence type="ECO:0000256" key="8">
    <source>
        <dbReference type="ARBA" id="ARBA00023136"/>
    </source>
</evidence>
<feature type="domain" description="Cytochrome c assembly protein" evidence="12">
    <location>
        <begin position="89"/>
        <end position="295"/>
    </location>
</feature>
<dbReference type="RefSeq" id="WP_006394207.1">
    <property type="nucleotide sequence ID" value="NZ_GL982453.1"/>
</dbReference>
<feature type="transmembrane region" description="Helical" evidence="11">
    <location>
        <begin position="425"/>
        <end position="446"/>
    </location>
</feature>
<comment type="function">
    <text evidence="9">Required for the biogenesis of c-type cytochromes. Possible subunit of a heme lyase.</text>
</comment>
<evidence type="ECO:0000256" key="1">
    <source>
        <dbReference type="ARBA" id="ARBA00004429"/>
    </source>
</evidence>
<reference evidence="14 15" key="1">
    <citation type="submission" date="2011-06" db="EMBL/GenBank/DDBJ databases">
        <authorList>
            <person name="Bador J."/>
            <person name="Amoureux L."/>
            <person name="Neuwirth C."/>
        </authorList>
    </citation>
    <scope>NUCLEOTIDE SEQUENCE [LARGE SCALE GENOMIC DNA]</scope>
    <source>
        <strain evidence="14 15">AXX-A</strain>
    </source>
</reference>
<feature type="region of interest" description="Disordered" evidence="10">
    <location>
        <begin position="641"/>
        <end position="664"/>
    </location>
</feature>
<feature type="transmembrane region" description="Helical" evidence="11">
    <location>
        <begin position="452"/>
        <end position="469"/>
    </location>
</feature>
<dbReference type="PANTHER" id="PTHR43653:SF1">
    <property type="entry name" value="CYTOCHROME C-TYPE BIOGENESIS PROTEIN CCMF"/>
    <property type="match status" value="1"/>
</dbReference>
<gene>
    <name evidence="14" type="ORF">AXXA_21163</name>
</gene>
<dbReference type="EMBL" id="AFRQ01000085">
    <property type="protein sequence ID" value="EGP44380.1"/>
    <property type="molecule type" value="Genomic_DNA"/>
</dbReference>